<gene>
    <name evidence="1" type="ORF">Ari01nite_41040</name>
</gene>
<dbReference type="AlphaFoldDB" id="A0A919MVP7"/>
<dbReference type="Proteomes" id="UP000636960">
    <property type="component" value="Unassembled WGS sequence"/>
</dbReference>
<reference evidence="1" key="1">
    <citation type="submission" date="2021-01" db="EMBL/GenBank/DDBJ databases">
        <title>Whole genome shotgun sequence of Actinoplanes rishiriensis NBRC 108556.</title>
        <authorList>
            <person name="Komaki H."/>
            <person name="Tamura T."/>
        </authorList>
    </citation>
    <scope>NUCLEOTIDE SEQUENCE</scope>
    <source>
        <strain evidence="1">NBRC 108556</strain>
    </source>
</reference>
<organism evidence="1 2">
    <name type="scientific">Paractinoplanes rishiriensis</name>
    <dbReference type="NCBI Taxonomy" id="1050105"/>
    <lineage>
        <taxon>Bacteria</taxon>
        <taxon>Bacillati</taxon>
        <taxon>Actinomycetota</taxon>
        <taxon>Actinomycetes</taxon>
        <taxon>Micromonosporales</taxon>
        <taxon>Micromonosporaceae</taxon>
        <taxon>Paractinoplanes</taxon>
    </lineage>
</organism>
<accession>A0A919MVP7</accession>
<name>A0A919MVP7_9ACTN</name>
<evidence type="ECO:0000313" key="2">
    <source>
        <dbReference type="Proteomes" id="UP000636960"/>
    </source>
</evidence>
<protein>
    <submittedName>
        <fullName evidence="1">Uncharacterized protein</fullName>
    </submittedName>
</protein>
<evidence type="ECO:0000313" key="1">
    <source>
        <dbReference type="EMBL" id="GIE96639.1"/>
    </source>
</evidence>
<sequence length="83" mass="9052">MAANQVADAAGIVRHIGRAGRPAEVAAAIADCRQAALLDEASAIIVYAAQRMDPDHTRIMMELLDIGETDAVRELLTRRLERR</sequence>
<dbReference type="EMBL" id="BOMV01000049">
    <property type="protein sequence ID" value="GIE96639.1"/>
    <property type="molecule type" value="Genomic_DNA"/>
</dbReference>
<proteinExistence type="predicted"/>
<keyword evidence="2" id="KW-1185">Reference proteome</keyword>
<comment type="caution">
    <text evidence="1">The sequence shown here is derived from an EMBL/GenBank/DDBJ whole genome shotgun (WGS) entry which is preliminary data.</text>
</comment>